<gene>
    <name evidence="1" type="ORF">QAD02_021798</name>
</gene>
<accession>A0ACC2PQW8</accession>
<dbReference type="EMBL" id="CM056741">
    <property type="protein sequence ID" value="KAJ8686005.1"/>
    <property type="molecule type" value="Genomic_DNA"/>
</dbReference>
<proteinExistence type="predicted"/>
<name>A0ACC2PQW8_9HYME</name>
<sequence>MLEKAFEDGVFNTVDLSNTVHGVVSSCGMKNSLIAKRILAAITQMEISEADESNLVEACAKVENEASATVKKSVDTAMLADLNSTVDEQDLTRCVVSNYDIENSDNAHVLEQRNSTPLPQADTAISNGDIVADVTQNNAIHGALSIDTEPANNNTTVNYTSNSGGPSSPPSNKRVRIVDYIILQKRYDLRLFRKLKESASVDGEDENVHDSHDSETPLDCLTENCNTHSQASSQPDPSGPQGCTLNFSENAVMIKCDKWQRNFYGRECYERHLKAGSYITIDKKKLSVCEFVYFCKKCYKIAKLTKK</sequence>
<evidence type="ECO:0000313" key="1">
    <source>
        <dbReference type="EMBL" id="KAJ8686005.1"/>
    </source>
</evidence>
<keyword evidence="2" id="KW-1185">Reference proteome</keyword>
<protein>
    <submittedName>
        <fullName evidence="1">Uncharacterized protein</fullName>
    </submittedName>
</protein>
<evidence type="ECO:0000313" key="2">
    <source>
        <dbReference type="Proteomes" id="UP001239111"/>
    </source>
</evidence>
<organism evidence="1 2">
    <name type="scientific">Eretmocerus hayati</name>
    <dbReference type="NCBI Taxonomy" id="131215"/>
    <lineage>
        <taxon>Eukaryota</taxon>
        <taxon>Metazoa</taxon>
        <taxon>Ecdysozoa</taxon>
        <taxon>Arthropoda</taxon>
        <taxon>Hexapoda</taxon>
        <taxon>Insecta</taxon>
        <taxon>Pterygota</taxon>
        <taxon>Neoptera</taxon>
        <taxon>Endopterygota</taxon>
        <taxon>Hymenoptera</taxon>
        <taxon>Apocrita</taxon>
        <taxon>Proctotrupomorpha</taxon>
        <taxon>Chalcidoidea</taxon>
        <taxon>Aphelinidae</taxon>
        <taxon>Aphelininae</taxon>
        <taxon>Eretmocerus</taxon>
    </lineage>
</organism>
<comment type="caution">
    <text evidence="1">The sequence shown here is derived from an EMBL/GenBank/DDBJ whole genome shotgun (WGS) entry which is preliminary data.</text>
</comment>
<dbReference type="Proteomes" id="UP001239111">
    <property type="component" value="Chromosome 1"/>
</dbReference>
<reference evidence="1" key="1">
    <citation type="submission" date="2023-04" db="EMBL/GenBank/DDBJ databases">
        <title>A chromosome-level genome assembly of the parasitoid wasp Eretmocerus hayati.</title>
        <authorList>
            <person name="Zhong Y."/>
            <person name="Liu S."/>
            <person name="Liu Y."/>
        </authorList>
    </citation>
    <scope>NUCLEOTIDE SEQUENCE</scope>
    <source>
        <strain evidence="1">ZJU_SS_LIU_2023</strain>
    </source>
</reference>